<evidence type="ECO:0000256" key="2">
    <source>
        <dbReference type="ARBA" id="ARBA00022527"/>
    </source>
</evidence>
<accession>A0ABW5W746</accession>
<evidence type="ECO:0000256" key="4">
    <source>
        <dbReference type="ARBA" id="ARBA00022741"/>
    </source>
</evidence>
<dbReference type="InterPro" id="IPR000719">
    <property type="entry name" value="Prot_kinase_dom"/>
</dbReference>
<keyword evidence="6" id="KW-0067">ATP-binding</keyword>
<keyword evidence="7" id="KW-0472">Membrane</keyword>
<keyword evidence="7" id="KW-0812">Transmembrane</keyword>
<feature type="domain" description="Protein kinase" evidence="8">
    <location>
        <begin position="1"/>
        <end position="215"/>
    </location>
</feature>
<comment type="caution">
    <text evidence="9">The sequence shown here is derived from an EMBL/GenBank/DDBJ whole genome shotgun (WGS) entry which is preliminary data.</text>
</comment>
<dbReference type="Gene3D" id="1.10.510.10">
    <property type="entry name" value="Transferase(Phosphotransferase) domain 1"/>
    <property type="match status" value="1"/>
</dbReference>
<feature type="transmembrane region" description="Helical" evidence="7">
    <location>
        <begin position="271"/>
        <end position="291"/>
    </location>
</feature>
<dbReference type="SMART" id="SM00220">
    <property type="entry name" value="S_TKc"/>
    <property type="match status" value="1"/>
</dbReference>
<dbReference type="Pfam" id="PF00069">
    <property type="entry name" value="Pkinase"/>
    <property type="match status" value="1"/>
</dbReference>
<protein>
    <recommendedName>
        <fullName evidence="1">non-specific serine/threonine protein kinase</fullName>
        <ecNumber evidence="1">2.7.11.1</ecNumber>
    </recommendedName>
</protein>
<evidence type="ECO:0000256" key="5">
    <source>
        <dbReference type="ARBA" id="ARBA00022777"/>
    </source>
</evidence>
<evidence type="ECO:0000256" key="1">
    <source>
        <dbReference type="ARBA" id="ARBA00012513"/>
    </source>
</evidence>
<dbReference type="EC" id="2.7.11.1" evidence="1"/>
<name>A0ABW5W746_9PSEU</name>
<keyword evidence="7" id="KW-1133">Transmembrane helix</keyword>
<organism evidence="9 10">
    <name type="scientific">Prauserella oleivorans</name>
    <dbReference type="NCBI Taxonomy" id="1478153"/>
    <lineage>
        <taxon>Bacteria</taxon>
        <taxon>Bacillati</taxon>
        <taxon>Actinomycetota</taxon>
        <taxon>Actinomycetes</taxon>
        <taxon>Pseudonocardiales</taxon>
        <taxon>Pseudonocardiaceae</taxon>
        <taxon>Prauserella</taxon>
    </lineage>
</organism>
<reference evidence="10" key="1">
    <citation type="journal article" date="2019" name="Int. J. Syst. Evol. Microbiol.">
        <title>The Global Catalogue of Microorganisms (GCM) 10K type strain sequencing project: providing services to taxonomists for standard genome sequencing and annotation.</title>
        <authorList>
            <consortium name="The Broad Institute Genomics Platform"/>
            <consortium name="The Broad Institute Genome Sequencing Center for Infectious Disease"/>
            <person name="Wu L."/>
            <person name="Ma J."/>
        </authorList>
    </citation>
    <scope>NUCLEOTIDE SEQUENCE [LARGE SCALE GENOMIC DNA]</scope>
    <source>
        <strain evidence="10">IBRC-M 10906</strain>
    </source>
</reference>
<evidence type="ECO:0000256" key="7">
    <source>
        <dbReference type="SAM" id="Phobius"/>
    </source>
</evidence>
<dbReference type="PANTHER" id="PTHR43289">
    <property type="entry name" value="MITOGEN-ACTIVATED PROTEIN KINASE KINASE KINASE 20-RELATED"/>
    <property type="match status" value="1"/>
</dbReference>
<sequence>MPNSRRNCADSPGCARAHVLVADRVVDLPDGRCALRMELCAQSLPELVGSFGPLSVADALALGHGLASALAAAHGAGLVHGGVTPGNVLFRPAGEPVLADFGLVPRRAFPGDVTAGAGFLAPETVRDGTRDERTDLYGLGAVLYFALSGSSPHQGRPGEQVDERLLRTLSEEVPALERPDLPGGLAQLVSALLARNPAARPLDAATVATRLGALIGPAQTGAAFDDFAAAVPGAAPPAQPSAAPAPPLPRGELLVQYGPGEASRKRPRTGVVVGALGVLAVLAVVVVALLLTRPPQLDVPEVPQAAVGSLAPPPTTAPPVRLEFDDPVDRGEYVELSWRSSEPLDFAIIVAAEGRREHDTIFVQRNTEYRLKIDPTLAYCFRIQGASSAGFYESQAKPLRGATCTG</sequence>
<evidence type="ECO:0000256" key="6">
    <source>
        <dbReference type="ARBA" id="ARBA00022840"/>
    </source>
</evidence>
<keyword evidence="4" id="KW-0547">Nucleotide-binding</keyword>
<keyword evidence="5 9" id="KW-0418">Kinase</keyword>
<proteinExistence type="predicted"/>
<evidence type="ECO:0000313" key="9">
    <source>
        <dbReference type="EMBL" id="MFD2799798.1"/>
    </source>
</evidence>
<evidence type="ECO:0000256" key="3">
    <source>
        <dbReference type="ARBA" id="ARBA00022679"/>
    </source>
</evidence>
<dbReference type="Proteomes" id="UP001597478">
    <property type="component" value="Unassembled WGS sequence"/>
</dbReference>
<dbReference type="RefSeq" id="WP_377391932.1">
    <property type="nucleotide sequence ID" value="NZ_JBHSAN010000027.1"/>
</dbReference>
<evidence type="ECO:0000313" key="10">
    <source>
        <dbReference type="Proteomes" id="UP001597478"/>
    </source>
</evidence>
<dbReference type="EMBL" id="JBHUOF010000012">
    <property type="protein sequence ID" value="MFD2799798.1"/>
    <property type="molecule type" value="Genomic_DNA"/>
</dbReference>
<evidence type="ECO:0000259" key="8">
    <source>
        <dbReference type="PROSITE" id="PS50011"/>
    </source>
</evidence>
<dbReference type="GO" id="GO:0016301">
    <property type="term" value="F:kinase activity"/>
    <property type="evidence" value="ECO:0007669"/>
    <property type="project" value="UniProtKB-KW"/>
</dbReference>
<gene>
    <name evidence="9" type="ORF">ACFS2C_10380</name>
</gene>
<dbReference type="InterPro" id="IPR011009">
    <property type="entry name" value="Kinase-like_dom_sf"/>
</dbReference>
<keyword evidence="10" id="KW-1185">Reference proteome</keyword>
<keyword evidence="3" id="KW-0808">Transferase</keyword>
<dbReference type="PROSITE" id="PS50011">
    <property type="entry name" value="PROTEIN_KINASE_DOM"/>
    <property type="match status" value="1"/>
</dbReference>
<dbReference type="SUPFAM" id="SSF56112">
    <property type="entry name" value="Protein kinase-like (PK-like)"/>
    <property type="match status" value="1"/>
</dbReference>
<dbReference type="PANTHER" id="PTHR43289:SF6">
    <property type="entry name" value="SERINE_THREONINE-PROTEIN KINASE NEKL-3"/>
    <property type="match status" value="1"/>
</dbReference>
<keyword evidence="2" id="KW-0723">Serine/threonine-protein kinase</keyword>